<dbReference type="InterPro" id="IPR013087">
    <property type="entry name" value="Znf_C2H2_type"/>
</dbReference>
<keyword evidence="1" id="KW-0863">Zinc-finger</keyword>
<dbReference type="PROSITE" id="PS50157">
    <property type="entry name" value="ZINC_FINGER_C2H2_2"/>
    <property type="match status" value="1"/>
</dbReference>
<evidence type="ECO:0000259" key="2">
    <source>
        <dbReference type="PROSITE" id="PS50157"/>
    </source>
</evidence>
<keyword evidence="1" id="KW-0479">Metal-binding</keyword>
<evidence type="ECO:0000313" key="4">
    <source>
        <dbReference type="Proteomes" id="UP000775213"/>
    </source>
</evidence>
<name>A0AAV7HDM9_DENCH</name>
<dbReference type="Proteomes" id="UP000775213">
    <property type="component" value="Unassembled WGS sequence"/>
</dbReference>
<reference evidence="3 4" key="1">
    <citation type="journal article" date="2021" name="Hortic Res">
        <title>Chromosome-scale assembly of the Dendrobium chrysotoxum genome enhances the understanding of orchid evolution.</title>
        <authorList>
            <person name="Zhang Y."/>
            <person name="Zhang G.Q."/>
            <person name="Zhang D."/>
            <person name="Liu X.D."/>
            <person name="Xu X.Y."/>
            <person name="Sun W.H."/>
            <person name="Yu X."/>
            <person name="Zhu X."/>
            <person name="Wang Z.W."/>
            <person name="Zhao X."/>
            <person name="Zhong W.Y."/>
            <person name="Chen H."/>
            <person name="Yin W.L."/>
            <person name="Huang T."/>
            <person name="Niu S.C."/>
            <person name="Liu Z.J."/>
        </authorList>
    </citation>
    <scope>NUCLEOTIDE SEQUENCE [LARGE SCALE GENOMIC DNA]</scope>
    <source>
        <strain evidence="3">Lindl</strain>
    </source>
</reference>
<accession>A0AAV7HDM9</accession>
<proteinExistence type="predicted"/>
<keyword evidence="4" id="KW-1185">Reference proteome</keyword>
<comment type="caution">
    <text evidence="3">The sequence shown here is derived from an EMBL/GenBank/DDBJ whole genome shotgun (WGS) entry which is preliminary data.</text>
</comment>
<dbReference type="GO" id="GO:0008270">
    <property type="term" value="F:zinc ion binding"/>
    <property type="evidence" value="ECO:0007669"/>
    <property type="project" value="UniProtKB-KW"/>
</dbReference>
<organism evidence="3 4">
    <name type="scientific">Dendrobium chrysotoxum</name>
    <name type="common">Orchid</name>
    <dbReference type="NCBI Taxonomy" id="161865"/>
    <lineage>
        <taxon>Eukaryota</taxon>
        <taxon>Viridiplantae</taxon>
        <taxon>Streptophyta</taxon>
        <taxon>Embryophyta</taxon>
        <taxon>Tracheophyta</taxon>
        <taxon>Spermatophyta</taxon>
        <taxon>Magnoliopsida</taxon>
        <taxon>Liliopsida</taxon>
        <taxon>Asparagales</taxon>
        <taxon>Orchidaceae</taxon>
        <taxon>Epidendroideae</taxon>
        <taxon>Malaxideae</taxon>
        <taxon>Dendrobiinae</taxon>
        <taxon>Dendrobium</taxon>
    </lineage>
</organism>
<feature type="domain" description="C2H2-type" evidence="2">
    <location>
        <begin position="51"/>
        <end position="74"/>
    </location>
</feature>
<evidence type="ECO:0000256" key="1">
    <source>
        <dbReference type="PROSITE-ProRule" id="PRU00042"/>
    </source>
</evidence>
<dbReference type="PROSITE" id="PS00028">
    <property type="entry name" value="ZINC_FINGER_C2H2_1"/>
    <property type="match status" value="1"/>
</dbReference>
<dbReference type="AlphaFoldDB" id="A0AAV7HDM9"/>
<evidence type="ECO:0000313" key="3">
    <source>
        <dbReference type="EMBL" id="KAH0466179.1"/>
    </source>
</evidence>
<protein>
    <recommendedName>
        <fullName evidence="2">C2H2-type domain-containing protein</fullName>
    </recommendedName>
</protein>
<gene>
    <name evidence="3" type="ORF">IEQ34_006282</name>
</gene>
<keyword evidence="1" id="KW-0862">Zinc</keyword>
<dbReference type="EMBL" id="JAGFBR010000006">
    <property type="protein sequence ID" value="KAH0466179.1"/>
    <property type="molecule type" value="Genomic_DNA"/>
</dbReference>
<sequence>MSASEASKVHLVVAKGILCLACLEESNRVKRLHDSSDMKSPYSHHKKQYKYCCHQCGNPFQRKAQLAIHEEDHN</sequence>